<dbReference type="Proteomes" id="UP000624404">
    <property type="component" value="Unassembled WGS sequence"/>
</dbReference>
<feature type="region of interest" description="Disordered" evidence="1">
    <location>
        <begin position="78"/>
        <end position="108"/>
    </location>
</feature>
<feature type="compositionally biased region" description="Polar residues" evidence="1">
    <location>
        <begin position="394"/>
        <end position="406"/>
    </location>
</feature>
<feature type="compositionally biased region" description="Basic and acidic residues" evidence="1">
    <location>
        <begin position="78"/>
        <end position="97"/>
    </location>
</feature>
<gene>
    <name evidence="2" type="ORF">SCLTRI_LOCUS9739</name>
</gene>
<protein>
    <submittedName>
        <fullName evidence="2">8184054e-05b2-4843-8a6b-4d0277a8b857</fullName>
    </submittedName>
</protein>
<feature type="region of interest" description="Disordered" evidence="1">
    <location>
        <begin position="365"/>
        <end position="406"/>
    </location>
</feature>
<comment type="caution">
    <text evidence="2">The sequence shown here is derived from an EMBL/GenBank/DDBJ whole genome shotgun (WGS) entry which is preliminary data.</text>
</comment>
<feature type="compositionally biased region" description="Basic and acidic residues" evidence="1">
    <location>
        <begin position="9"/>
        <end position="19"/>
    </location>
</feature>
<dbReference type="EMBL" id="CAJHIA010000036">
    <property type="protein sequence ID" value="CAD6452420.1"/>
    <property type="molecule type" value="Genomic_DNA"/>
</dbReference>
<feature type="region of interest" description="Disordered" evidence="1">
    <location>
        <begin position="422"/>
        <end position="479"/>
    </location>
</feature>
<keyword evidence="3" id="KW-1185">Reference proteome</keyword>
<feature type="compositionally biased region" description="Basic and acidic residues" evidence="1">
    <location>
        <begin position="450"/>
        <end position="466"/>
    </location>
</feature>
<evidence type="ECO:0000313" key="3">
    <source>
        <dbReference type="Proteomes" id="UP000624404"/>
    </source>
</evidence>
<accession>A0A8H2W2U5</accession>
<sequence>MPKSPNSDNIDKGSKDNQSHSDNPFIRFRHFADEHVSSILQGFIGLPSAFAKPQSHSQWSVFDEDLRRRDELQARRRELKEAEEAKSGKRTTSENDKVQIPVKESQTSHNQMDFDHLFPDRTMNIFSYDIPLYSPVHSPLAAPFPDNLRHTMSSFAAVMLYRADANDISLMPYLLCSPYSPLILSVGQSILAHHRTYDMQSRSIGRCGGTHGAAPRDDFPYREAFEDLLLTSQGRSRHIEVPSKHINSKASSEPGSISSTVESGLNWIERLRALGILHLRSSDLNNASNESRSFEEEKDASNQDSSPSIAWIKLLMKDAETEEQMYESFLTNASTTPDQFLTKVESTLTAVERLMKSKSISLEEPGGAAFSDAQGVHTSEKSISQPTEPKREVCSSSTVEHYTNEDGSVETTIRVWKRFDDGSETETTSSHTVDKATRLGDLASAGFHPIESKQREVETNDQDNKSRAKKNTKPGWFWN</sequence>
<name>A0A8H2W2U5_9HELO</name>
<proteinExistence type="predicted"/>
<organism evidence="2 3">
    <name type="scientific">Sclerotinia trifoliorum</name>
    <dbReference type="NCBI Taxonomy" id="28548"/>
    <lineage>
        <taxon>Eukaryota</taxon>
        <taxon>Fungi</taxon>
        <taxon>Dikarya</taxon>
        <taxon>Ascomycota</taxon>
        <taxon>Pezizomycotina</taxon>
        <taxon>Leotiomycetes</taxon>
        <taxon>Helotiales</taxon>
        <taxon>Sclerotiniaceae</taxon>
        <taxon>Sclerotinia</taxon>
    </lineage>
</organism>
<dbReference type="AlphaFoldDB" id="A0A8H2W2U5"/>
<evidence type="ECO:0000256" key="1">
    <source>
        <dbReference type="SAM" id="MobiDB-lite"/>
    </source>
</evidence>
<reference evidence="2" key="1">
    <citation type="submission" date="2020-10" db="EMBL/GenBank/DDBJ databases">
        <authorList>
            <person name="Kusch S."/>
        </authorList>
    </citation>
    <scope>NUCLEOTIDE SEQUENCE</scope>
    <source>
        <strain evidence="2">SwB9</strain>
    </source>
</reference>
<dbReference type="OrthoDB" id="4586300at2759"/>
<feature type="region of interest" description="Disordered" evidence="1">
    <location>
        <begin position="1"/>
        <end position="24"/>
    </location>
</feature>
<evidence type="ECO:0000313" key="2">
    <source>
        <dbReference type="EMBL" id="CAD6452420.1"/>
    </source>
</evidence>